<feature type="domain" description="IrrE N-terminal-like" evidence="1">
    <location>
        <begin position="50"/>
        <end position="126"/>
    </location>
</feature>
<evidence type="ECO:0000313" key="3">
    <source>
        <dbReference type="Proteomes" id="UP000312326"/>
    </source>
</evidence>
<dbReference type="EMBL" id="CP029754">
    <property type="protein sequence ID" value="QDD70166.1"/>
    <property type="molecule type" value="Genomic_DNA"/>
</dbReference>
<accession>A0A5B8EF08</accession>
<dbReference type="Proteomes" id="UP000312326">
    <property type="component" value="Chromosome"/>
</dbReference>
<proteinExistence type="predicted"/>
<dbReference type="AlphaFoldDB" id="A0A5B8EF08"/>
<gene>
    <name evidence="2" type="ORF">DM298_04200</name>
</gene>
<dbReference type="InterPro" id="IPR010359">
    <property type="entry name" value="IrrE_HExxH"/>
</dbReference>
<evidence type="ECO:0000313" key="2">
    <source>
        <dbReference type="EMBL" id="QDD70166.1"/>
    </source>
</evidence>
<organism evidence="2 3">
    <name type="scientific">Lactobacillus amylovorus</name>
    <dbReference type="NCBI Taxonomy" id="1604"/>
    <lineage>
        <taxon>Bacteria</taxon>
        <taxon>Bacillati</taxon>
        <taxon>Bacillota</taxon>
        <taxon>Bacilli</taxon>
        <taxon>Lactobacillales</taxon>
        <taxon>Lactobacillaceae</taxon>
        <taxon>Lactobacillus</taxon>
    </lineage>
</organism>
<dbReference type="Gene3D" id="1.10.10.2910">
    <property type="match status" value="1"/>
</dbReference>
<dbReference type="Pfam" id="PF06114">
    <property type="entry name" value="Peptidase_M78"/>
    <property type="match status" value="1"/>
</dbReference>
<reference evidence="2 3" key="1">
    <citation type="submission" date="2018-06" db="EMBL/GenBank/DDBJ databases">
        <title>Complete genome sequnece of Lactobacillus amylovorus PMRA3.</title>
        <authorList>
            <person name="Nam Y.-D."/>
            <person name="Chung W.-H."/>
            <person name="Park Y.S."/>
            <person name="Kang J."/>
        </authorList>
    </citation>
    <scope>NUCLEOTIDE SEQUENCE [LARGE SCALE GENOMIC DNA]</scope>
    <source>
        <strain evidence="2 3">PMRA3</strain>
    </source>
</reference>
<protein>
    <recommendedName>
        <fullName evidence="1">IrrE N-terminal-like domain-containing protein</fullName>
    </recommendedName>
</protein>
<name>A0A5B8EF08_LACAM</name>
<sequence length="151" mass="18004">MKNNNLDYLSIENRENYDRLLKFLMNKAMFDYHIGVEFTNQLPPFAPPICYNDPGKCIIMNSRWPYPTEIPFQLAHEIAHVLHEEQHYYNLNDQTVDQGETSANIFAIKLLQKYCDDNEYHFDSYYKFAKAFCIPHNLYYLFTDGRIVQSQ</sequence>
<evidence type="ECO:0000259" key="1">
    <source>
        <dbReference type="Pfam" id="PF06114"/>
    </source>
</evidence>